<evidence type="ECO:0000259" key="1">
    <source>
        <dbReference type="Pfam" id="PF05239"/>
    </source>
</evidence>
<name>A0ABS4S3R1_9BACI</name>
<sequence>MIKLSELQTKEIIVIEDGRRLGHIYDLEIDPDSGKITAIIIVVRDKRSGLFGKSDELIIHWEKIITIGSDVILVKEVKEPTLYPESNFPD</sequence>
<dbReference type="EMBL" id="JAGIKX010000001">
    <property type="protein sequence ID" value="MBP2256121.1"/>
    <property type="molecule type" value="Genomic_DNA"/>
</dbReference>
<organism evidence="2 3">
    <name type="scientific">Virgibacillus alimentarius</name>
    <dbReference type="NCBI Taxonomy" id="698769"/>
    <lineage>
        <taxon>Bacteria</taxon>
        <taxon>Bacillati</taxon>
        <taxon>Bacillota</taxon>
        <taxon>Bacilli</taxon>
        <taxon>Bacillales</taxon>
        <taxon>Bacillaceae</taxon>
        <taxon>Virgibacillus</taxon>
    </lineage>
</organism>
<dbReference type="NCBIfam" id="TIGR02888">
    <property type="entry name" value="spore_YlmC_YmxH"/>
    <property type="match status" value="1"/>
</dbReference>
<dbReference type="RefSeq" id="WP_226370477.1">
    <property type="nucleotide sequence ID" value="NZ_JAGIKX010000001.1"/>
</dbReference>
<dbReference type="PANTHER" id="PTHR40061">
    <property type="entry name" value="SPORULATION PROTEIN YLMC-RELATED"/>
    <property type="match status" value="1"/>
</dbReference>
<evidence type="ECO:0000313" key="3">
    <source>
        <dbReference type="Proteomes" id="UP001519294"/>
    </source>
</evidence>
<dbReference type="InterPro" id="IPR014238">
    <property type="entry name" value="Spore_YlmC/YmxH"/>
</dbReference>
<dbReference type="SUPFAM" id="SSF50346">
    <property type="entry name" value="PRC-barrel domain"/>
    <property type="match status" value="1"/>
</dbReference>
<accession>A0ABS4S3R1</accession>
<dbReference type="Pfam" id="PF05239">
    <property type="entry name" value="PRC"/>
    <property type="match status" value="1"/>
</dbReference>
<protein>
    <submittedName>
        <fullName evidence="2">YlmC/YmxH family sporulation protein</fullName>
    </submittedName>
</protein>
<keyword evidence="3" id="KW-1185">Reference proteome</keyword>
<gene>
    <name evidence="2" type="ORF">J2Z81_000053</name>
</gene>
<feature type="domain" description="PRC-barrel" evidence="1">
    <location>
        <begin position="2"/>
        <end position="79"/>
    </location>
</feature>
<proteinExistence type="predicted"/>
<dbReference type="PANTHER" id="PTHR40061:SF1">
    <property type="entry name" value="SPORULATION PROTEIN YLMC-RELATED"/>
    <property type="match status" value="1"/>
</dbReference>
<reference evidence="2 3" key="1">
    <citation type="submission" date="2021-03" db="EMBL/GenBank/DDBJ databases">
        <title>Genomic Encyclopedia of Type Strains, Phase IV (KMG-IV): sequencing the most valuable type-strain genomes for metagenomic binning, comparative biology and taxonomic classification.</title>
        <authorList>
            <person name="Goeker M."/>
        </authorList>
    </citation>
    <scope>NUCLEOTIDE SEQUENCE [LARGE SCALE GENOMIC DNA]</scope>
    <source>
        <strain evidence="2 3">DSM 25790</strain>
    </source>
</reference>
<dbReference type="Proteomes" id="UP001519294">
    <property type="component" value="Unassembled WGS sequence"/>
</dbReference>
<dbReference type="InterPro" id="IPR027275">
    <property type="entry name" value="PRC-brl_dom"/>
</dbReference>
<comment type="caution">
    <text evidence="2">The sequence shown here is derived from an EMBL/GenBank/DDBJ whole genome shotgun (WGS) entry which is preliminary data.</text>
</comment>
<dbReference type="InterPro" id="IPR011033">
    <property type="entry name" value="PRC_barrel-like_sf"/>
</dbReference>
<evidence type="ECO:0000313" key="2">
    <source>
        <dbReference type="EMBL" id="MBP2256121.1"/>
    </source>
</evidence>
<dbReference type="Gene3D" id="2.30.30.240">
    <property type="entry name" value="PRC-barrel domain"/>
    <property type="match status" value="1"/>
</dbReference>